<reference evidence="4" key="1">
    <citation type="submission" date="2018-11" db="EMBL/GenBank/DDBJ databases">
        <authorList>
            <person name="Grassa J C."/>
        </authorList>
    </citation>
    <scope>NUCLEOTIDE SEQUENCE [LARGE SCALE GENOMIC DNA]</scope>
</reference>
<proteinExistence type="predicted"/>
<dbReference type="InterPro" id="IPR044730">
    <property type="entry name" value="RNase_H-like_dom_plant"/>
</dbReference>
<dbReference type="PANTHER" id="PTHR33116:SF86">
    <property type="entry name" value="REVERSE TRANSCRIPTASE DOMAIN-CONTAINING PROTEIN"/>
    <property type="match status" value="1"/>
</dbReference>
<dbReference type="InterPro" id="IPR002156">
    <property type="entry name" value="RNaseH_domain"/>
</dbReference>
<organism evidence="4 5">
    <name type="scientific">Cannabis sativa</name>
    <name type="common">Hemp</name>
    <name type="synonym">Marijuana</name>
    <dbReference type="NCBI Taxonomy" id="3483"/>
    <lineage>
        <taxon>Eukaryota</taxon>
        <taxon>Viridiplantae</taxon>
        <taxon>Streptophyta</taxon>
        <taxon>Embryophyta</taxon>
        <taxon>Tracheophyta</taxon>
        <taxon>Spermatophyta</taxon>
        <taxon>Magnoliopsida</taxon>
        <taxon>eudicotyledons</taxon>
        <taxon>Gunneridae</taxon>
        <taxon>Pentapetalae</taxon>
        <taxon>rosids</taxon>
        <taxon>fabids</taxon>
        <taxon>Rosales</taxon>
        <taxon>Cannabaceae</taxon>
        <taxon>Cannabis</taxon>
    </lineage>
</organism>
<dbReference type="InterPro" id="IPR036691">
    <property type="entry name" value="Endo/exonu/phosph_ase_sf"/>
</dbReference>
<dbReference type="OMA" id="KIRCANT"/>
<evidence type="ECO:0000259" key="3">
    <source>
        <dbReference type="Pfam" id="PF13966"/>
    </source>
</evidence>
<dbReference type="InterPro" id="IPR012337">
    <property type="entry name" value="RNaseH-like_sf"/>
</dbReference>
<feature type="domain" description="Reverse transcriptase" evidence="1">
    <location>
        <begin position="326"/>
        <end position="508"/>
    </location>
</feature>
<keyword evidence="5" id="KW-1185">Reference proteome</keyword>
<evidence type="ECO:0000313" key="4">
    <source>
        <dbReference type="EnsemblPlants" id="cds.evm.model.05.324"/>
    </source>
</evidence>
<name>A0A803PQ00_CANSA</name>
<evidence type="ECO:0000259" key="2">
    <source>
        <dbReference type="Pfam" id="PF13456"/>
    </source>
</evidence>
<dbReference type="PANTHER" id="PTHR33116">
    <property type="entry name" value="REVERSE TRANSCRIPTASE ZINC-BINDING DOMAIN-CONTAINING PROTEIN-RELATED-RELATED"/>
    <property type="match status" value="1"/>
</dbReference>
<evidence type="ECO:0000313" key="5">
    <source>
        <dbReference type="Proteomes" id="UP000596661"/>
    </source>
</evidence>
<dbReference type="InterPro" id="IPR036397">
    <property type="entry name" value="RNaseH_sf"/>
</dbReference>
<dbReference type="Gene3D" id="3.30.420.10">
    <property type="entry name" value="Ribonuclease H-like superfamily/Ribonuclease H"/>
    <property type="match status" value="1"/>
</dbReference>
<dbReference type="EMBL" id="UZAU01000414">
    <property type="status" value="NOT_ANNOTATED_CDS"/>
    <property type="molecule type" value="Genomic_DNA"/>
</dbReference>
<dbReference type="GO" id="GO:0003676">
    <property type="term" value="F:nucleic acid binding"/>
    <property type="evidence" value="ECO:0007669"/>
    <property type="project" value="InterPro"/>
</dbReference>
<dbReference type="GO" id="GO:0004523">
    <property type="term" value="F:RNA-DNA hybrid ribonuclease activity"/>
    <property type="evidence" value="ECO:0007669"/>
    <property type="project" value="InterPro"/>
</dbReference>
<dbReference type="Pfam" id="PF13966">
    <property type="entry name" value="zf-RVT"/>
    <property type="match status" value="1"/>
</dbReference>
<dbReference type="EnsemblPlants" id="evm.model.05.324">
    <property type="protein sequence ID" value="cds.evm.model.05.324"/>
    <property type="gene ID" value="evm.TU.05.324"/>
</dbReference>
<dbReference type="CDD" id="cd06222">
    <property type="entry name" value="RNase_H_like"/>
    <property type="match status" value="1"/>
</dbReference>
<dbReference type="SUPFAM" id="SSF53098">
    <property type="entry name" value="Ribonuclease H-like"/>
    <property type="match status" value="1"/>
</dbReference>
<dbReference type="InterPro" id="IPR000477">
    <property type="entry name" value="RT_dom"/>
</dbReference>
<sequence>MALLWRNEDNGCIKGYSHNHIDFKVTQLKPRLETSRASGEPLKTLMISHLNLYITLHDSTQEPWCVIGDFNNIMCQEEKRGGNPYPRNLIEGFNNITAECELCDIQLLGHPYTWEMHRGEPNWTEVRLDRAMANPAWIQVYPMASLYNLLHSTSDHSPILLECVKRSSVVENKRFRFENAWLKEPICYQIINDCWNSSVEADIFQKITCCSKQLVDWGKTITGDFKQRIGICRRELDQLKSKTDEVSAQRYKEVKEKLLVILDQREAYWKQRSKQHWLKNGDQNSKYFHAAASTRRRTNTIQKLQNDQGMWVDWESGLSDVVTDGYMALKLDMSKAYDRVEWPFLSAILNKIGFAQGWVDLIMACVRSAKYNIVHGGREMGPVIPSRGIRQGDPLSPYIFIICAEGFSALIQRFEAMGRIHGCKVANGAPRISHMFFADDSYLYCKATMNEASYVQQMLHMFENASRQQVNLRKSSIFYSVNTDHHVRSQIGSFLQMITADANSTYLGLPSTMGRNKNAVLRYLKERVRKRVHNWDTKFLSKAGKEILIKTVAQALPSYAMSVFLLPLDISRDMEQHMARFWWKTSNSKDKGIHWMSWDKLSKHKSVGGMGFRSLRDHNLSLLGKQGWRFMTQPHSLVSRVFKARYFKNVSFLSAKLGNNPSYVWRSIWEAQAIVKQGVRWHIGDGSTIDVLGEPWLPNDAEPIVTSCHPALVNAKVSNLMANDSLQWDDEILADLFNTRDQALIKSIPLHLTSGGDHLYWTVDTSGIYSVKSAYNMIQKSNGHWNTVEASEFWNDLWRLKIPPKVKNLVWRGGTNCLPTMTMLLTKRVVRSSLCPCVEKVRNNFPFLGAIKEKKDLIATVCWAIWGARNDKVWQNKMSTASFIVAFAGSYLEQWKSAQSSNLESSQTGLVAGDGVESWCAPQRNQVKVNVDASLFGVDQSYGIGMVARDDHGFFLEGVTKKFSGVVRPEIAEAISFREALSWIKNQRWNQVVVETDCLIVVQALRTSCEMRSLFGLIIKECKLLLAELRNVSFHFVKRSANVVAHAFARASSLYSGCTFSMGNIPTDLLSCLIAEFEV</sequence>
<protein>
    <submittedName>
        <fullName evidence="4">Uncharacterized protein</fullName>
    </submittedName>
</protein>
<feature type="domain" description="Reverse transcriptase zinc-binding" evidence="3">
    <location>
        <begin position="769"/>
        <end position="840"/>
    </location>
</feature>
<dbReference type="SUPFAM" id="SSF56219">
    <property type="entry name" value="DNase I-like"/>
    <property type="match status" value="1"/>
</dbReference>
<dbReference type="Gene3D" id="3.60.10.10">
    <property type="entry name" value="Endonuclease/exonuclease/phosphatase"/>
    <property type="match status" value="1"/>
</dbReference>
<dbReference type="Proteomes" id="UP000596661">
    <property type="component" value="Chromosome 5"/>
</dbReference>
<dbReference type="Pfam" id="PF13456">
    <property type="entry name" value="RVT_3"/>
    <property type="match status" value="1"/>
</dbReference>
<evidence type="ECO:0000259" key="1">
    <source>
        <dbReference type="Pfam" id="PF00078"/>
    </source>
</evidence>
<dbReference type="Pfam" id="PF00078">
    <property type="entry name" value="RVT_1"/>
    <property type="match status" value="1"/>
</dbReference>
<feature type="domain" description="RNase H type-1" evidence="2">
    <location>
        <begin position="930"/>
        <end position="1051"/>
    </location>
</feature>
<dbReference type="AlphaFoldDB" id="A0A803PQ00"/>
<reference evidence="4" key="2">
    <citation type="submission" date="2021-03" db="UniProtKB">
        <authorList>
            <consortium name="EnsemblPlants"/>
        </authorList>
    </citation>
    <scope>IDENTIFICATION</scope>
</reference>
<dbReference type="Gramene" id="evm.model.05.324">
    <property type="protein sequence ID" value="cds.evm.model.05.324"/>
    <property type="gene ID" value="evm.TU.05.324"/>
</dbReference>
<accession>A0A803PQ00</accession>
<dbReference type="InterPro" id="IPR026960">
    <property type="entry name" value="RVT-Znf"/>
</dbReference>